<reference evidence="3 4" key="1">
    <citation type="submission" date="2017-03" db="EMBL/GenBank/DDBJ databases">
        <title>Genome sequence of Sphingomonas mucosissima DSM 17494.</title>
        <authorList>
            <person name="Poehlein A."/>
            <person name="Wuebbeler J.H."/>
            <person name="Steinbuechel A."/>
            <person name="Daniel R."/>
        </authorList>
    </citation>
    <scope>NUCLEOTIDE SEQUENCE [LARGE SCALE GENOMIC DNA]</scope>
    <source>
        <strain evidence="3 4">DSM 17494</strain>
    </source>
</reference>
<proteinExistence type="predicted"/>
<feature type="transmembrane region" description="Helical" evidence="2">
    <location>
        <begin position="371"/>
        <end position="388"/>
    </location>
</feature>
<dbReference type="Gene3D" id="3.30.70.1320">
    <property type="entry name" value="Multidrug efflux transporter AcrB pore domain like"/>
    <property type="match status" value="1"/>
</dbReference>
<feature type="transmembrane region" description="Helical" evidence="2">
    <location>
        <begin position="495"/>
        <end position="520"/>
    </location>
</feature>
<dbReference type="Gene3D" id="1.20.1640.10">
    <property type="entry name" value="Multidrug efflux transporter AcrB transmembrane domain"/>
    <property type="match status" value="2"/>
</dbReference>
<feature type="region of interest" description="Disordered" evidence="1">
    <location>
        <begin position="1"/>
        <end position="23"/>
    </location>
</feature>
<keyword evidence="4" id="KW-1185">Reference proteome</keyword>
<keyword evidence="2" id="KW-1133">Transmembrane helix</keyword>
<dbReference type="PRINTS" id="PR00702">
    <property type="entry name" value="ACRIFLAVINRP"/>
</dbReference>
<dbReference type="Proteomes" id="UP000197783">
    <property type="component" value="Unassembled WGS sequence"/>
</dbReference>
<keyword evidence="2" id="KW-0812">Transmembrane</keyword>
<feature type="transmembrane region" description="Helical" evidence="2">
    <location>
        <begin position="973"/>
        <end position="994"/>
    </location>
</feature>
<sequence>MSDRSPEDGSVHEAEQQHEQESEEVRAASRLKRFFFLKTTFGLLMTAILLIGGLLSYGLLVKEALPDLDIPAATITTAWPGADARSIEEQVTEPIEEELTSLSGVKALNSASYDSFSVISVEFDATVNTDAAMNELRAAVSTAESELPEAAEQPSVTQISVDDRPILTLALHGSKNGRVLSQVGRDIQDRLERITGVDEVTLGGEREDIVQILLQPDRLLALGISPSAIRTAVQQANIQQPFGQIESNAIGATVRLEGRFDNLDDLRALPILRPTQDGVNRPAVRLDEVASVRRMPERETQRAFFTSGGAAFAQSLELSITKTPGADTVDVVDEIVASMDEMERSGVWPQGIHYSVVQNGAQEIWNSLGDVFSSGMQSMLIVFVILFVTIAWREALLAGLSIPITFAGVLLFLMLTGQTLNELVIIGMVIALVLIIDVFIILLEGLHDEIYVQKATFGQAVLRTVKRYAVPTFAAQLTTILALVPLMAIGGTAGAFIRILPVTTVLCLVVGFVLAMFGTLPLSRYLLGKQANSGAELKEGRSDRVTARAMDWLENWNSRHVLATRKRAGLWVIGAFVMFGLSIAAFTMTKIELYPMVDAEQLGINIELPPTTPLAETQQIAERAGEILRNKTYLANSVMLVGRKSPFAAGSVAGQLQPDEAENFIGFSSIFTDQSERDGLSFEVAEELRGELRAYLDSQVPGAVLQVVPQQRSPTPGDPVVIEVSGPEIDTLLDLSAQVRTALRRGGSVVDVRDNVGALNPEIGLRPNREAANFFGITETDLAGQLRAAFSSDEIGTFATGAAEDDLEIRLGTEWPSRPGVAGPPRDLSELAMIRAYTQQGRSVSLAQLVTEKRGEGPIAISRASGERAVSVLARNQGRTVTEIIDDITPTLDQMKAQWPAGYSYTVRGEAEETGDTFGSAGIALAVAIMLVVGVLVIMFDSYRQALIIVATMPLAIIGAFLGFFLFGLSFSFFAMIGVVSLIGIVVNTGIIMVDTMNDFLRGGATVAEAAAAGAARRLRPVLTTAATTIIGLIPLAIGSNSYRPLTLVIIFGLITATILSLFVVPALYLLLTKQAQAGEAALD</sequence>
<feature type="transmembrane region" description="Helical" evidence="2">
    <location>
        <begin position="947"/>
        <end position="967"/>
    </location>
</feature>
<dbReference type="InterPro" id="IPR027463">
    <property type="entry name" value="AcrB_DN_DC_subdom"/>
</dbReference>
<feature type="transmembrane region" description="Helical" evidence="2">
    <location>
        <begin position="1046"/>
        <end position="1072"/>
    </location>
</feature>
<dbReference type="PANTHER" id="PTHR32063">
    <property type="match status" value="1"/>
</dbReference>
<dbReference type="GO" id="GO:0005886">
    <property type="term" value="C:plasma membrane"/>
    <property type="evidence" value="ECO:0007669"/>
    <property type="project" value="TreeGrafter"/>
</dbReference>
<protein>
    <submittedName>
        <fullName evidence="3">Swarming motility protein SwrC</fullName>
    </submittedName>
</protein>
<dbReference type="SUPFAM" id="SSF82714">
    <property type="entry name" value="Multidrug efflux transporter AcrB TolC docking domain, DN and DC subdomains"/>
    <property type="match status" value="1"/>
</dbReference>
<organism evidence="3 4">
    <name type="scientific">Sphingomonas mucosissima</name>
    <dbReference type="NCBI Taxonomy" id="370959"/>
    <lineage>
        <taxon>Bacteria</taxon>
        <taxon>Pseudomonadati</taxon>
        <taxon>Pseudomonadota</taxon>
        <taxon>Alphaproteobacteria</taxon>
        <taxon>Sphingomonadales</taxon>
        <taxon>Sphingomonadaceae</taxon>
        <taxon>Sphingomonas</taxon>
    </lineage>
</organism>
<dbReference type="InterPro" id="IPR001036">
    <property type="entry name" value="Acrflvin-R"/>
</dbReference>
<feature type="transmembrane region" description="Helical" evidence="2">
    <location>
        <begin position="1022"/>
        <end position="1040"/>
    </location>
</feature>
<feature type="transmembrane region" description="Helical" evidence="2">
    <location>
        <begin position="423"/>
        <end position="447"/>
    </location>
</feature>
<dbReference type="RefSeq" id="WP_088334042.1">
    <property type="nucleotide sequence ID" value="NZ_NBBJ01000003.1"/>
</dbReference>
<dbReference type="OrthoDB" id="9758757at2"/>
<evidence type="ECO:0000256" key="1">
    <source>
        <dbReference type="SAM" id="MobiDB-lite"/>
    </source>
</evidence>
<dbReference type="PANTHER" id="PTHR32063:SF24">
    <property type="entry name" value="CATION EFFLUX SYSTEM (ACRB_ACRD_ACRF FAMILY)"/>
    <property type="match status" value="1"/>
</dbReference>
<dbReference type="Gene3D" id="3.30.2090.10">
    <property type="entry name" value="Multidrug efflux transporter AcrB TolC docking domain, DN and DC subdomains"/>
    <property type="match status" value="2"/>
</dbReference>
<dbReference type="Gene3D" id="3.30.70.1440">
    <property type="entry name" value="Multidrug efflux transporter AcrB pore domain"/>
    <property type="match status" value="1"/>
</dbReference>
<feature type="transmembrane region" description="Helical" evidence="2">
    <location>
        <begin position="395"/>
        <end position="417"/>
    </location>
</feature>
<feature type="transmembrane region" description="Helical" evidence="2">
    <location>
        <begin position="468"/>
        <end position="489"/>
    </location>
</feature>
<dbReference type="Pfam" id="PF00873">
    <property type="entry name" value="ACR_tran"/>
    <property type="match status" value="1"/>
</dbReference>
<dbReference type="SUPFAM" id="SSF82866">
    <property type="entry name" value="Multidrug efflux transporter AcrB transmembrane domain"/>
    <property type="match status" value="2"/>
</dbReference>
<accession>A0A245ZJR0</accession>
<evidence type="ECO:0000256" key="2">
    <source>
        <dbReference type="SAM" id="Phobius"/>
    </source>
</evidence>
<dbReference type="SUPFAM" id="SSF82693">
    <property type="entry name" value="Multidrug efflux transporter AcrB pore domain, PN1, PN2, PC1 and PC2 subdomains"/>
    <property type="match status" value="2"/>
</dbReference>
<gene>
    <name evidence="3" type="primary">swrC</name>
    <name evidence="3" type="ORF">SPMU_23990</name>
</gene>
<evidence type="ECO:0000313" key="4">
    <source>
        <dbReference type="Proteomes" id="UP000197783"/>
    </source>
</evidence>
<comment type="caution">
    <text evidence="3">The sequence shown here is derived from an EMBL/GenBank/DDBJ whole genome shotgun (WGS) entry which is preliminary data.</text>
</comment>
<dbReference type="GO" id="GO:0042910">
    <property type="term" value="F:xenobiotic transmembrane transporter activity"/>
    <property type="evidence" value="ECO:0007669"/>
    <property type="project" value="TreeGrafter"/>
</dbReference>
<name>A0A245ZJR0_9SPHN</name>
<keyword evidence="2" id="KW-0472">Membrane</keyword>
<feature type="transmembrane region" description="Helical" evidence="2">
    <location>
        <begin position="35"/>
        <end position="60"/>
    </location>
</feature>
<feature type="transmembrane region" description="Helical" evidence="2">
    <location>
        <begin position="568"/>
        <end position="588"/>
    </location>
</feature>
<dbReference type="Gene3D" id="3.30.70.1430">
    <property type="entry name" value="Multidrug efflux transporter AcrB pore domain"/>
    <property type="match status" value="2"/>
</dbReference>
<dbReference type="AlphaFoldDB" id="A0A245ZJR0"/>
<dbReference type="EMBL" id="NBBJ01000003">
    <property type="protein sequence ID" value="OWK29977.1"/>
    <property type="molecule type" value="Genomic_DNA"/>
</dbReference>
<evidence type="ECO:0000313" key="3">
    <source>
        <dbReference type="EMBL" id="OWK29977.1"/>
    </source>
</evidence>
<feature type="transmembrane region" description="Helical" evidence="2">
    <location>
        <begin position="918"/>
        <end position="940"/>
    </location>
</feature>